<dbReference type="Proteomes" id="UP000036681">
    <property type="component" value="Unplaced"/>
</dbReference>
<reference evidence="5" key="1">
    <citation type="submission" date="2023-03" db="UniProtKB">
        <authorList>
            <consortium name="WormBaseParasite"/>
        </authorList>
    </citation>
    <scope>IDENTIFICATION</scope>
</reference>
<evidence type="ECO:0000313" key="4">
    <source>
        <dbReference type="Proteomes" id="UP000036681"/>
    </source>
</evidence>
<evidence type="ECO:0000256" key="1">
    <source>
        <dbReference type="SAM" id="MobiDB-lite"/>
    </source>
</evidence>
<dbReference type="CDD" id="cd14473">
    <property type="entry name" value="FERM_B-lobe"/>
    <property type="match status" value="1"/>
</dbReference>
<proteinExistence type="predicted"/>
<evidence type="ECO:0000313" key="5">
    <source>
        <dbReference type="WBParaSite" id="ALUE_0000476701-mRNA-1"/>
    </source>
</evidence>
<sequence>MSSSILATLLRSFFCACSCNLLVSPLFCPFRKQSSEEASNKSQHLDRLIPRKALRSSKTSLLKFADQMESTSLTADKDSLDSHLACLLHRVLHTAITQYQSSTPKYRRARKQQLIGTLSSLTTFCFIFLQKGGINRRFGALNTLNKIIDTGLVHGLFTVPPIVFHSSRLLNRTHDFQYAEVEQSLTSISSNSKEEQGWAVDHPLPHSTPPVSGATGATLPCESSPHKIEADLTSTFSNVDPSLVIACLHNAITMQNHEAGSRSVCSPAHRWRQCWQHCTQILVARLLLFLCHIRTFQTRLSEQAQLRTLVQLLKPTLDPQLLCLLLQSIAVIALNPNTHRLFIDMQIDDVLIQMLLPADDWYYTNHSTKFGQFVKYHAARILIYVGMGDRVGSCVSLFHFPENAAENKEAASYANEDDYICETCSTPSTMRSFSRCAMSVEGILQNVLAELVKNSQHAGATEPITEEPRSATLPLPIGALPNNHDGVSKPTQQMGEEPSAMQISLENLEAQLCKLGLVLDTILLLRLLLHKLSWDLSLVVKNRVALFDNHTRKTISDSRAGSSCSFVKSKSFDRRDDSRKDRNFMRVDQGSRMSKRVYIRRSSSVEIPRTKRFSSGATDLKAKERRKRLGTNTSSGSNRSKKTSSSRSSVQKHLPKYIQSFFRGRMSTDPCKRHARRDSSPESNTSGSDAVLEFARKLQNYPLTRREALRHAYWQNEQQDSIGEKQKSSGYGYLTELEINGASPTRHDSSLGVSLLSDRRQSSPQVVPSLPLIEIRRPSALSQFELGNFVNSPDMTGSEASECAPLLMKSSNGTQISSRKSSDENSMDCWSSRASSALSRRSSNGGLHFSTFSAGTSIASDKSGPFLLSFVLRKRATTVGTRIPLPKRAISRSSSDSLRVPEGENPLHPVTTIEVNPDFQCVRQLILNLLTVYSKQNTNVISAMKESADVLRQILNSPQHPAVKNWCAEIIHVVSTLVFQDQIISGSLPCPKEEAALLASIQLYVEENWPSNKRTQTIRRHLLRGQFGRIGDQTQKIMVTPWEADQTLYCTPPRITNTEATLKKYALVDPEARSRSATLLRCIGDPDALMSAEIQAQCLPIDLRGDRRTLKLVKERKRKLFHNQVYESEIEMKKLYIQTAKKLPAFGCKVFQVKELVHGRTLRKTLLHRSFTLSISIWCCQHMIAFAGCSNRKWGEKRSANSFFNSVEWSRIIWREHSITCGSLKAPKVIPRTKVCERYFKGSWWTAIGIYVVSGNVVSLAAWSILIVVSSVDLTICFVRDGRIRNLSVEISSLLAPHISLAVFPSGSMTSHVLCPYAMPILFLCASGDGRIADFFLHQYRIFSKRQRLIRGLAYSKKLEEEEFP</sequence>
<dbReference type="InterPro" id="IPR019748">
    <property type="entry name" value="FERM_central"/>
</dbReference>
<keyword evidence="2" id="KW-0732">Signal</keyword>
<dbReference type="Pfam" id="PF00373">
    <property type="entry name" value="FERM_M"/>
    <property type="match status" value="1"/>
</dbReference>
<feature type="domain" description="Band 4.1" evidence="3">
    <location>
        <begin position="875"/>
        <end position="1151"/>
    </location>
</feature>
<keyword evidence="4" id="KW-1185">Reference proteome</keyword>
<feature type="region of interest" description="Disordered" evidence="1">
    <location>
        <begin position="610"/>
        <end position="691"/>
    </location>
</feature>
<feature type="signal peptide" evidence="2">
    <location>
        <begin position="1"/>
        <end position="19"/>
    </location>
</feature>
<organism evidence="4 5">
    <name type="scientific">Ascaris lumbricoides</name>
    <name type="common">Giant roundworm</name>
    <dbReference type="NCBI Taxonomy" id="6252"/>
    <lineage>
        <taxon>Eukaryota</taxon>
        <taxon>Metazoa</taxon>
        <taxon>Ecdysozoa</taxon>
        <taxon>Nematoda</taxon>
        <taxon>Chromadorea</taxon>
        <taxon>Rhabditida</taxon>
        <taxon>Spirurina</taxon>
        <taxon>Ascaridomorpha</taxon>
        <taxon>Ascaridoidea</taxon>
        <taxon>Ascarididae</taxon>
        <taxon>Ascaris</taxon>
    </lineage>
</organism>
<dbReference type="WBParaSite" id="ALUE_0000476701-mRNA-1">
    <property type="protein sequence ID" value="ALUE_0000476701-mRNA-1"/>
    <property type="gene ID" value="ALUE_0000476701"/>
</dbReference>
<evidence type="ECO:0000259" key="3">
    <source>
        <dbReference type="SMART" id="SM00295"/>
    </source>
</evidence>
<feature type="chain" id="PRO_5039926094" evidence="2">
    <location>
        <begin position="20"/>
        <end position="1365"/>
    </location>
</feature>
<accession>A0A9J2P4J0</accession>
<dbReference type="SMART" id="SM00295">
    <property type="entry name" value="B41"/>
    <property type="match status" value="1"/>
</dbReference>
<evidence type="ECO:0000256" key="2">
    <source>
        <dbReference type="SAM" id="SignalP"/>
    </source>
</evidence>
<dbReference type="InterPro" id="IPR019749">
    <property type="entry name" value="Band_41_domain"/>
</dbReference>
<protein>
    <submittedName>
        <fullName evidence="5">Band 4.1 domain-containing protein</fullName>
    </submittedName>
</protein>
<name>A0A9J2P4J0_ASCLU</name>